<sequence>MDPALAQAARVHAREMAGRQAISHQFSDEEGLLTRVNGLGVNFDAVAENVAFAPSVLRIQTGWMESAGHRENLLNPAYNAVGIAIVVNAGEIYAVEDFGRLAIAGGASFLDSGPPRPSKTVPAERSTSPSTAPSTKSSAEAFLFQQANRERADRGLSELSWDDSLARAASAHASEMAAHQTISHQFAGEPELSARGASAGAKFALISENVAEAPDAGTIHHAWMNSPGHRENLLDARVDAVGISVVSRAGQLYAVEDFAHTTQLLSFDAQEVSVGRLLDEHGLVILPGRADARSACAIESGYEGRNQPLFIMRYTTDNLDLLPDRLTKEIGSGRYREAIVGACSGDGTSPFTAYRLAVLLYR</sequence>
<dbReference type="Proteomes" id="UP000289437">
    <property type="component" value="Unassembled WGS sequence"/>
</dbReference>
<dbReference type="EMBL" id="RDSM01000002">
    <property type="protein sequence ID" value="RXH56536.1"/>
    <property type="molecule type" value="Genomic_DNA"/>
</dbReference>
<dbReference type="Gene3D" id="3.40.33.10">
    <property type="entry name" value="CAP"/>
    <property type="match status" value="2"/>
</dbReference>
<dbReference type="CDD" id="cd05379">
    <property type="entry name" value="CAP_bacterial"/>
    <property type="match status" value="2"/>
</dbReference>
<dbReference type="InterPro" id="IPR035940">
    <property type="entry name" value="CAP_sf"/>
</dbReference>
<protein>
    <submittedName>
        <fullName evidence="3">Transporter</fullName>
    </submittedName>
</protein>
<dbReference type="InterPro" id="IPR014044">
    <property type="entry name" value="CAP_dom"/>
</dbReference>
<gene>
    <name evidence="3" type="ORF">GRAN_3393</name>
</gene>
<organism evidence="3 4">
    <name type="scientific">Granulicella sibirica</name>
    <dbReference type="NCBI Taxonomy" id="2479048"/>
    <lineage>
        <taxon>Bacteria</taxon>
        <taxon>Pseudomonadati</taxon>
        <taxon>Acidobacteriota</taxon>
        <taxon>Terriglobia</taxon>
        <taxon>Terriglobales</taxon>
        <taxon>Acidobacteriaceae</taxon>
        <taxon>Granulicella</taxon>
    </lineage>
</organism>
<feature type="region of interest" description="Disordered" evidence="1">
    <location>
        <begin position="112"/>
        <end position="139"/>
    </location>
</feature>
<dbReference type="AlphaFoldDB" id="A0A4Q0T4N6"/>
<dbReference type="PANTHER" id="PTHR31157:SF1">
    <property type="entry name" value="SCP DOMAIN-CONTAINING PROTEIN"/>
    <property type="match status" value="1"/>
</dbReference>
<keyword evidence="4" id="KW-1185">Reference proteome</keyword>
<feature type="domain" description="SCP" evidence="2">
    <location>
        <begin position="148"/>
        <end position="253"/>
    </location>
</feature>
<evidence type="ECO:0000313" key="4">
    <source>
        <dbReference type="Proteomes" id="UP000289437"/>
    </source>
</evidence>
<name>A0A4Q0T4N6_9BACT</name>
<evidence type="ECO:0000256" key="1">
    <source>
        <dbReference type="SAM" id="MobiDB-lite"/>
    </source>
</evidence>
<reference evidence="4" key="2">
    <citation type="submission" date="2019-02" db="EMBL/GenBank/DDBJ databases">
        <title>Granulicella sibirica sp. nov., a psychrotolerant acidobacterium isolated from an organic soil layer in forested tundra, West Siberia.</title>
        <authorList>
            <person name="Oshkin I.Y."/>
            <person name="Kulichevskaya I.S."/>
            <person name="Rijpstra W.I.C."/>
            <person name="Sinninghe Damste J.S."/>
            <person name="Rakitin A.L."/>
            <person name="Ravin N.V."/>
            <person name="Dedysh S.N."/>
        </authorList>
    </citation>
    <scope>NUCLEOTIDE SEQUENCE [LARGE SCALE GENOMIC DNA]</scope>
    <source>
        <strain evidence="4">AF10</strain>
    </source>
</reference>
<proteinExistence type="predicted"/>
<dbReference type="SUPFAM" id="SSF55797">
    <property type="entry name" value="PR-1-like"/>
    <property type="match status" value="2"/>
</dbReference>
<dbReference type="PANTHER" id="PTHR31157">
    <property type="entry name" value="SCP DOMAIN-CONTAINING PROTEIN"/>
    <property type="match status" value="1"/>
</dbReference>
<comment type="caution">
    <text evidence="3">The sequence shown here is derived from an EMBL/GenBank/DDBJ whole genome shotgun (WGS) entry which is preliminary data.</text>
</comment>
<feature type="compositionally biased region" description="Low complexity" evidence="1">
    <location>
        <begin position="123"/>
        <end position="139"/>
    </location>
</feature>
<accession>A0A4Q0T4N6</accession>
<feature type="domain" description="SCP" evidence="2">
    <location>
        <begin position="2"/>
        <end position="94"/>
    </location>
</feature>
<evidence type="ECO:0000313" key="3">
    <source>
        <dbReference type="EMBL" id="RXH56536.1"/>
    </source>
</evidence>
<evidence type="ECO:0000259" key="2">
    <source>
        <dbReference type="Pfam" id="PF00188"/>
    </source>
</evidence>
<reference evidence="3 4" key="1">
    <citation type="submission" date="2018-11" db="EMBL/GenBank/DDBJ databases">
        <authorList>
            <person name="Mardanov A.V."/>
            <person name="Ravin N.V."/>
            <person name="Dedysh S.N."/>
        </authorList>
    </citation>
    <scope>NUCLEOTIDE SEQUENCE [LARGE SCALE GENOMIC DNA]</scope>
    <source>
        <strain evidence="3 4">AF10</strain>
    </source>
</reference>
<dbReference type="Pfam" id="PF00188">
    <property type="entry name" value="CAP"/>
    <property type="match status" value="2"/>
</dbReference>